<keyword evidence="2" id="KW-1185">Reference proteome</keyword>
<evidence type="ECO:0000313" key="2">
    <source>
        <dbReference type="Proteomes" id="UP000078428"/>
    </source>
</evidence>
<sequence>MSWDDPERLRSRPPLDIPDHRVERVLDAVLAGLDRRPPSPSPWVRLSDWLTALSPQPRYAMPMMAALVLGVMVSQGLQTTESPAQLSDLLAYSSPLVTGF</sequence>
<organism evidence="1 2">
    <name type="scientific">Paramagnetospirillum marisnigri</name>
    <dbReference type="NCBI Taxonomy" id="1285242"/>
    <lineage>
        <taxon>Bacteria</taxon>
        <taxon>Pseudomonadati</taxon>
        <taxon>Pseudomonadota</taxon>
        <taxon>Alphaproteobacteria</taxon>
        <taxon>Rhodospirillales</taxon>
        <taxon>Magnetospirillaceae</taxon>
        <taxon>Paramagnetospirillum</taxon>
    </lineage>
</organism>
<evidence type="ECO:0000313" key="1">
    <source>
        <dbReference type="EMBL" id="OAN52284.1"/>
    </source>
</evidence>
<dbReference type="Proteomes" id="UP000078428">
    <property type="component" value="Unassembled WGS sequence"/>
</dbReference>
<gene>
    <name evidence="1" type="ORF">A6A04_00900</name>
</gene>
<dbReference type="AlphaFoldDB" id="A0A178MU48"/>
<protein>
    <submittedName>
        <fullName evidence="1">Uncharacterized protein</fullName>
    </submittedName>
</protein>
<proteinExistence type="predicted"/>
<name>A0A178MU48_9PROT</name>
<reference evidence="1 2" key="1">
    <citation type="submission" date="2016-04" db="EMBL/GenBank/DDBJ databases">
        <title>Draft genome sequence of freshwater magnetotactic bacteria Magnetospirillum marisnigri SP-1 and Magnetospirillum moscoviense BB-1.</title>
        <authorList>
            <person name="Koziaeva V."/>
            <person name="Dziuba M.V."/>
            <person name="Ivanov T.M."/>
            <person name="Kuznetsov B."/>
            <person name="Grouzdev D.S."/>
        </authorList>
    </citation>
    <scope>NUCLEOTIDE SEQUENCE [LARGE SCALE GENOMIC DNA]</scope>
    <source>
        <strain evidence="1 2">SP-1</strain>
    </source>
</reference>
<dbReference type="RefSeq" id="WP_068491150.1">
    <property type="nucleotide sequence ID" value="NZ_LWQT01000044.1"/>
</dbReference>
<dbReference type="EMBL" id="LWQT01000044">
    <property type="protein sequence ID" value="OAN52284.1"/>
    <property type="molecule type" value="Genomic_DNA"/>
</dbReference>
<dbReference type="OrthoDB" id="7360764at2"/>
<comment type="caution">
    <text evidence="1">The sequence shown here is derived from an EMBL/GenBank/DDBJ whole genome shotgun (WGS) entry which is preliminary data.</text>
</comment>
<dbReference type="STRING" id="1285242.A6A04_00900"/>
<accession>A0A178MU48</accession>